<protein>
    <submittedName>
        <fullName evidence="1">630_t:CDS:1</fullName>
    </submittedName>
</protein>
<evidence type="ECO:0000313" key="1">
    <source>
        <dbReference type="EMBL" id="CAG8590964.1"/>
    </source>
</evidence>
<sequence>IISTTILITEIFLDSDIAELRERLRQFIARQKECHQINIRRSGRKRFRVKKRGIKNTQIPIMVVMVVALVVLSVDVLVSNDINRRCSGMFAKSAIPGGSDPKITVLYSKNSHSNTAVIVYEWADDSNFGADYNGEKEYICTDENISRKLCPESQRGQFIVLKNHTSIFTTTFQTSNKDQSISYDVNKTGYYCVAALSVPVNIFDETFLVTVDWRNPYGELPAADYPKLPFYGLLSLTYLVIGVWWMSLSILHWRDILQVQNYISAVILFLMLEMAFNWGYWENYNTYGYSSKFLLGLVAVLNAGRNSISFFMLLIVCMGYGVVKPTLGNTMNKCRALATAHFIFGVIYAAGTMLIDPDTASPLIFLIIFPLAFTMTAFYVWTLQSITATLQTLEIRRQNVKSLILWDKVESFPVFTLNLVVPPFFLLTFAMSDELTQDDDMDLEINVLRASENLGYDQIKYRGQQDNGETERLHDDSESAIFDIGDHEDADELTKWDDEESTARASRGGSSSSNEQSTQRFNDDENDAHVEQEISKLN</sequence>
<comment type="caution">
    <text evidence="1">The sequence shown here is derived from an EMBL/GenBank/DDBJ whole genome shotgun (WGS) entry which is preliminary data.</text>
</comment>
<dbReference type="EMBL" id="CAJVPT010012862">
    <property type="protein sequence ID" value="CAG8590964.1"/>
    <property type="molecule type" value="Genomic_DNA"/>
</dbReference>
<dbReference type="Proteomes" id="UP000789525">
    <property type="component" value="Unassembled WGS sequence"/>
</dbReference>
<name>A0ACA9MIE9_9GLOM</name>
<feature type="non-terminal residue" evidence="1">
    <location>
        <position position="1"/>
    </location>
</feature>
<organism evidence="1 2">
    <name type="scientific">Acaulospora colombiana</name>
    <dbReference type="NCBI Taxonomy" id="27376"/>
    <lineage>
        <taxon>Eukaryota</taxon>
        <taxon>Fungi</taxon>
        <taxon>Fungi incertae sedis</taxon>
        <taxon>Mucoromycota</taxon>
        <taxon>Glomeromycotina</taxon>
        <taxon>Glomeromycetes</taxon>
        <taxon>Diversisporales</taxon>
        <taxon>Acaulosporaceae</taxon>
        <taxon>Acaulospora</taxon>
    </lineage>
</organism>
<keyword evidence="2" id="KW-1185">Reference proteome</keyword>
<gene>
    <name evidence="1" type="ORF">ACOLOM_LOCUS6318</name>
</gene>
<reference evidence="1" key="1">
    <citation type="submission" date="2021-06" db="EMBL/GenBank/DDBJ databases">
        <authorList>
            <person name="Kallberg Y."/>
            <person name="Tangrot J."/>
            <person name="Rosling A."/>
        </authorList>
    </citation>
    <scope>NUCLEOTIDE SEQUENCE</scope>
    <source>
        <strain evidence="1">CL356</strain>
    </source>
</reference>
<evidence type="ECO:0000313" key="2">
    <source>
        <dbReference type="Proteomes" id="UP000789525"/>
    </source>
</evidence>
<proteinExistence type="predicted"/>
<accession>A0ACA9MIE9</accession>